<protein>
    <submittedName>
        <fullName evidence="1">Uncharacterized protein</fullName>
    </submittedName>
</protein>
<evidence type="ECO:0000313" key="2">
    <source>
        <dbReference type="Proteomes" id="UP000236333"/>
    </source>
</evidence>
<proteinExistence type="predicted"/>
<comment type="caution">
    <text evidence="1">The sequence shown here is derived from an EMBL/GenBank/DDBJ whole genome shotgun (WGS) entry which is preliminary data.</text>
</comment>
<gene>
    <name evidence="1" type="ORF">TSOC_000205</name>
</gene>
<sequence>MRRSHTPRRPRLRPRLRHNIGREAVPSTLLLKPAPLLPKPAPSTATKAAKLSAQTPALHFLAAEAARCTSCFFCWIVMSYTRTPSSVAMAACTGTMGGSTVASRRVVGLKESQNRLARKELVSVCVLTPGRRCTGLGSALAASSSYTAGEAGRSSSGRWRVRVTRAGSALVTSAHRSACRQVTDTPSSAR</sequence>
<reference evidence="1 2" key="1">
    <citation type="journal article" date="2017" name="Mol. Biol. Evol.">
        <title>The 4-celled Tetrabaena socialis nuclear genome reveals the essential components for genetic control of cell number at the origin of multicellularity in the volvocine lineage.</title>
        <authorList>
            <person name="Featherston J."/>
            <person name="Arakaki Y."/>
            <person name="Hanschen E.R."/>
            <person name="Ferris P.J."/>
            <person name="Michod R.E."/>
            <person name="Olson B.J.S.C."/>
            <person name="Nozaki H."/>
            <person name="Durand P.M."/>
        </authorList>
    </citation>
    <scope>NUCLEOTIDE SEQUENCE [LARGE SCALE GENOMIC DNA]</scope>
    <source>
        <strain evidence="1 2">NIES-571</strain>
    </source>
</reference>
<keyword evidence="2" id="KW-1185">Reference proteome</keyword>
<dbReference type="Proteomes" id="UP000236333">
    <property type="component" value="Unassembled WGS sequence"/>
</dbReference>
<name>A0A2J8AJY5_9CHLO</name>
<organism evidence="1 2">
    <name type="scientific">Tetrabaena socialis</name>
    <dbReference type="NCBI Taxonomy" id="47790"/>
    <lineage>
        <taxon>Eukaryota</taxon>
        <taxon>Viridiplantae</taxon>
        <taxon>Chlorophyta</taxon>
        <taxon>core chlorophytes</taxon>
        <taxon>Chlorophyceae</taxon>
        <taxon>CS clade</taxon>
        <taxon>Chlamydomonadales</taxon>
        <taxon>Tetrabaenaceae</taxon>
        <taxon>Tetrabaena</taxon>
    </lineage>
</organism>
<dbReference type="EMBL" id="PGGS01000003">
    <property type="protein sequence ID" value="PNH12835.1"/>
    <property type="molecule type" value="Genomic_DNA"/>
</dbReference>
<dbReference type="AlphaFoldDB" id="A0A2J8AJY5"/>
<accession>A0A2J8AJY5</accession>
<evidence type="ECO:0000313" key="1">
    <source>
        <dbReference type="EMBL" id="PNH12835.1"/>
    </source>
</evidence>